<gene>
    <name evidence="1" type="ORF">BU23DRAFT_566994</name>
</gene>
<dbReference type="OrthoDB" id="408373at2759"/>
<accession>A0A6A5VE62</accession>
<dbReference type="AlphaFoldDB" id="A0A6A5VE62"/>
<proteinExistence type="predicted"/>
<evidence type="ECO:0000313" key="1">
    <source>
        <dbReference type="EMBL" id="KAF1975000.1"/>
    </source>
</evidence>
<name>A0A6A5VE62_9PLEO</name>
<organism evidence="1 2">
    <name type="scientific">Bimuria novae-zelandiae CBS 107.79</name>
    <dbReference type="NCBI Taxonomy" id="1447943"/>
    <lineage>
        <taxon>Eukaryota</taxon>
        <taxon>Fungi</taxon>
        <taxon>Dikarya</taxon>
        <taxon>Ascomycota</taxon>
        <taxon>Pezizomycotina</taxon>
        <taxon>Dothideomycetes</taxon>
        <taxon>Pleosporomycetidae</taxon>
        <taxon>Pleosporales</taxon>
        <taxon>Massarineae</taxon>
        <taxon>Didymosphaeriaceae</taxon>
        <taxon>Bimuria</taxon>
    </lineage>
</organism>
<sequence length="131" mass="14827">MEVYRAFQQDDQENTSLLEKHGKLGVKSVGMFWPGSFLLESAQEMMEQATAGNFKIAEVEDAGHYIAEENLRDLVKVCYPSSGVSRREKSIVASLTGYAEKVERPSWKCNHRTGQRHTPMLSPRFFISPNS</sequence>
<reference evidence="1" key="1">
    <citation type="journal article" date="2020" name="Stud. Mycol.">
        <title>101 Dothideomycetes genomes: a test case for predicting lifestyles and emergence of pathogens.</title>
        <authorList>
            <person name="Haridas S."/>
            <person name="Albert R."/>
            <person name="Binder M."/>
            <person name="Bloem J."/>
            <person name="Labutti K."/>
            <person name="Salamov A."/>
            <person name="Andreopoulos B."/>
            <person name="Baker S."/>
            <person name="Barry K."/>
            <person name="Bills G."/>
            <person name="Bluhm B."/>
            <person name="Cannon C."/>
            <person name="Castanera R."/>
            <person name="Culley D."/>
            <person name="Daum C."/>
            <person name="Ezra D."/>
            <person name="Gonzalez J."/>
            <person name="Henrissat B."/>
            <person name="Kuo A."/>
            <person name="Liang C."/>
            <person name="Lipzen A."/>
            <person name="Lutzoni F."/>
            <person name="Magnuson J."/>
            <person name="Mondo S."/>
            <person name="Nolan M."/>
            <person name="Ohm R."/>
            <person name="Pangilinan J."/>
            <person name="Park H.-J."/>
            <person name="Ramirez L."/>
            <person name="Alfaro M."/>
            <person name="Sun H."/>
            <person name="Tritt A."/>
            <person name="Yoshinaga Y."/>
            <person name="Zwiers L.-H."/>
            <person name="Turgeon B."/>
            <person name="Goodwin S."/>
            <person name="Spatafora J."/>
            <person name="Crous P."/>
            <person name="Grigoriev I."/>
        </authorList>
    </citation>
    <scope>NUCLEOTIDE SEQUENCE</scope>
    <source>
        <strain evidence="1">CBS 107.79</strain>
    </source>
</reference>
<evidence type="ECO:0000313" key="2">
    <source>
        <dbReference type="Proteomes" id="UP000800036"/>
    </source>
</evidence>
<keyword evidence="2" id="KW-1185">Reference proteome</keyword>
<protein>
    <submittedName>
        <fullName evidence="1">Uncharacterized protein</fullName>
    </submittedName>
</protein>
<dbReference type="EMBL" id="ML976672">
    <property type="protein sequence ID" value="KAF1975000.1"/>
    <property type="molecule type" value="Genomic_DNA"/>
</dbReference>
<dbReference type="Proteomes" id="UP000800036">
    <property type="component" value="Unassembled WGS sequence"/>
</dbReference>